<reference evidence="1" key="1">
    <citation type="journal article" date="2014" name="Front. Microbiol.">
        <title>High frequency of phylogenetically diverse reductive dehalogenase-homologous genes in deep subseafloor sedimentary metagenomes.</title>
        <authorList>
            <person name="Kawai M."/>
            <person name="Futagami T."/>
            <person name="Toyoda A."/>
            <person name="Takaki Y."/>
            <person name="Nishi S."/>
            <person name="Hori S."/>
            <person name="Arai W."/>
            <person name="Tsubouchi T."/>
            <person name="Morono Y."/>
            <person name="Uchiyama I."/>
            <person name="Ito T."/>
            <person name="Fujiyama A."/>
            <person name="Inagaki F."/>
            <person name="Takami H."/>
        </authorList>
    </citation>
    <scope>NUCLEOTIDE SEQUENCE</scope>
    <source>
        <strain evidence="1">Expedition CK06-06</strain>
    </source>
</reference>
<protein>
    <submittedName>
        <fullName evidence="1">Uncharacterized protein</fullName>
    </submittedName>
</protein>
<accession>X1S3J9</accession>
<evidence type="ECO:0000313" key="1">
    <source>
        <dbReference type="EMBL" id="GAI87607.1"/>
    </source>
</evidence>
<comment type="caution">
    <text evidence="1">The sequence shown here is derived from an EMBL/GenBank/DDBJ whole genome shotgun (WGS) entry which is preliminary data.</text>
</comment>
<dbReference type="EMBL" id="BARW01008841">
    <property type="protein sequence ID" value="GAI87607.1"/>
    <property type="molecule type" value="Genomic_DNA"/>
</dbReference>
<sequence>DSFIYFYAVRYNHYTLRIGAIVLFEPLSNIL</sequence>
<gene>
    <name evidence="1" type="ORF">S12H4_17982</name>
</gene>
<organism evidence="1">
    <name type="scientific">marine sediment metagenome</name>
    <dbReference type="NCBI Taxonomy" id="412755"/>
    <lineage>
        <taxon>unclassified sequences</taxon>
        <taxon>metagenomes</taxon>
        <taxon>ecological metagenomes</taxon>
    </lineage>
</organism>
<name>X1S3J9_9ZZZZ</name>
<feature type="non-terminal residue" evidence="1">
    <location>
        <position position="1"/>
    </location>
</feature>
<dbReference type="AlphaFoldDB" id="X1S3J9"/>
<proteinExistence type="predicted"/>